<organism evidence="2 3">
    <name type="scientific">Geobacillus stearothermophilus</name>
    <name type="common">Bacillus stearothermophilus</name>
    <dbReference type="NCBI Taxonomy" id="1422"/>
    <lineage>
        <taxon>Bacteria</taxon>
        <taxon>Bacillati</taxon>
        <taxon>Bacillota</taxon>
        <taxon>Bacilli</taxon>
        <taxon>Bacillales</taxon>
        <taxon>Anoxybacillaceae</taxon>
        <taxon>Geobacillus</taxon>
    </lineage>
</organism>
<reference evidence="2 3" key="1">
    <citation type="submission" date="2018-10" db="EMBL/GenBank/DDBJ databases">
        <title>Geobacillus stearothermophilus in processing lines of powdered infant formula.</title>
        <authorList>
            <person name="Rhee M.S."/>
            <person name="Choi I.-G."/>
            <person name="Cho T.J."/>
            <person name="Park B."/>
        </authorList>
    </citation>
    <scope>NUCLEOTIDE SEQUENCE [LARGE SCALE GENOMIC DNA]</scope>
    <source>
        <strain evidence="2 3">FHS-PPGT130</strain>
    </source>
</reference>
<accession>A0A3L7D633</accession>
<evidence type="ECO:0000313" key="3">
    <source>
        <dbReference type="Proteomes" id="UP000266922"/>
    </source>
</evidence>
<name>A0A3L7D633_GEOSE</name>
<evidence type="ECO:0000256" key="1">
    <source>
        <dbReference type="ARBA" id="ARBA00006539"/>
    </source>
</evidence>
<evidence type="ECO:0000313" key="2">
    <source>
        <dbReference type="EMBL" id="RLQ13044.1"/>
    </source>
</evidence>
<dbReference type="InterPro" id="IPR009620">
    <property type="entry name" value="UPF0236"/>
</dbReference>
<comment type="caution">
    <text evidence="2">The sequence shown here is derived from an EMBL/GenBank/DDBJ whole genome shotgun (WGS) entry which is preliminary data.</text>
</comment>
<protein>
    <submittedName>
        <fullName evidence="2">Uncharacterized protein</fullName>
    </submittedName>
</protein>
<comment type="similarity">
    <text evidence="1">Belongs to the UPF0236 family.</text>
</comment>
<sequence>MVVGCSSYRKAARSLESIVRDAVLSHEVIRQLVLEAPVSLLPSVSQRYGRVLLVEADGLCFPLREREAASGVYGP</sequence>
<dbReference type="Pfam" id="PF06782">
    <property type="entry name" value="UPF0236"/>
    <property type="match status" value="1"/>
</dbReference>
<dbReference type="EMBL" id="RCTJ01000075">
    <property type="protein sequence ID" value="RLQ13044.1"/>
    <property type="molecule type" value="Genomic_DNA"/>
</dbReference>
<proteinExistence type="inferred from homology"/>
<dbReference type="OrthoDB" id="2371514at2"/>
<dbReference type="AlphaFoldDB" id="A0A3L7D633"/>
<dbReference type="Proteomes" id="UP000266922">
    <property type="component" value="Unassembled WGS sequence"/>
</dbReference>
<gene>
    <name evidence="2" type="ORF">D9548_13935</name>
</gene>